<gene>
    <name evidence="1" type="ORF">XB16_1668</name>
</gene>
<protein>
    <submittedName>
        <fullName evidence="1">Lipoprotein</fullName>
    </submittedName>
</protein>
<organism evidence="1 2">
    <name type="scientific">Leptospira santarosai</name>
    <dbReference type="NCBI Taxonomy" id="28183"/>
    <lineage>
        <taxon>Bacteria</taxon>
        <taxon>Pseudomonadati</taxon>
        <taxon>Spirochaetota</taxon>
        <taxon>Spirochaetia</taxon>
        <taxon>Leptospirales</taxon>
        <taxon>Leptospiraceae</taxon>
        <taxon>Leptospira</taxon>
    </lineage>
</organism>
<dbReference type="Proteomes" id="UP000033961">
    <property type="component" value="Chromosome I"/>
</dbReference>
<dbReference type="PROSITE" id="PS51257">
    <property type="entry name" value="PROKAR_LIPOPROTEIN"/>
    <property type="match status" value="1"/>
</dbReference>
<dbReference type="EMBL" id="CP027843">
    <property type="protein sequence ID" value="AVQ11998.1"/>
    <property type="molecule type" value="Genomic_DNA"/>
</dbReference>
<evidence type="ECO:0000313" key="1">
    <source>
        <dbReference type="EMBL" id="AVQ11998.1"/>
    </source>
</evidence>
<dbReference type="AlphaFoldDB" id="A0A2P1QSV6"/>
<accession>A0A2P1QSV6</accession>
<keyword evidence="1" id="KW-0449">Lipoprotein</keyword>
<proteinExistence type="predicted"/>
<name>A0A2P1QSV6_9LEPT</name>
<reference evidence="1 2" key="1">
    <citation type="journal article" date="2015" name="Genome Announc.">
        <title>Draft Genome Sequences of Leptospira santarosai Strains U160, U164, and U233, Isolated from Asymptomatic Cattle.</title>
        <authorList>
            <person name="Kremer F.S."/>
            <person name="Eslabao M.R."/>
            <person name="Provisor M."/>
            <person name="Woloski R.D."/>
            <person name="Ramires O.V."/>
            <person name="Moreno L.Z."/>
            <person name="Moreno A.M."/>
            <person name="Hamond C."/>
            <person name="Lilenbaum W."/>
            <person name="Dellagostin O.A."/>
        </authorList>
    </citation>
    <scope>NUCLEOTIDE SEQUENCE [LARGE SCALE GENOMIC DNA]</scope>
    <source>
        <strain evidence="1 2">U160</strain>
    </source>
</reference>
<sequence>MKTNVKFFFYSGLSVAGVLLFLGCYSGSYRYYGNCHSINAGYSQHCGRYNKTYDRQMYYPYRYRNNSHYYGEYKHNPFHISPGRFRNFGRPSKWRF</sequence>
<evidence type="ECO:0000313" key="2">
    <source>
        <dbReference type="Proteomes" id="UP000033961"/>
    </source>
</evidence>